<dbReference type="PANTHER" id="PTHR30290">
    <property type="entry name" value="PERIPLASMIC BINDING COMPONENT OF ABC TRANSPORTER"/>
    <property type="match status" value="1"/>
</dbReference>
<dbReference type="Gene3D" id="3.10.105.10">
    <property type="entry name" value="Dipeptide-binding Protein, Domain 3"/>
    <property type="match status" value="1"/>
</dbReference>
<keyword evidence="1" id="KW-0472">Membrane</keyword>
<dbReference type="SUPFAM" id="SSF53850">
    <property type="entry name" value="Periplasmic binding protein-like II"/>
    <property type="match status" value="1"/>
</dbReference>
<feature type="transmembrane region" description="Helical" evidence="1">
    <location>
        <begin position="21"/>
        <end position="41"/>
    </location>
</feature>
<dbReference type="Gene3D" id="3.40.190.10">
    <property type="entry name" value="Periplasmic binding protein-like II"/>
    <property type="match status" value="1"/>
</dbReference>
<dbReference type="Gene3D" id="3.90.76.10">
    <property type="entry name" value="Dipeptide-binding Protein, Domain 1"/>
    <property type="match status" value="1"/>
</dbReference>
<accession>A0AA37X1V4</accession>
<evidence type="ECO:0000256" key="1">
    <source>
        <dbReference type="SAM" id="Phobius"/>
    </source>
</evidence>
<keyword evidence="1" id="KW-1133">Transmembrane helix</keyword>
<organism evidence="3 4">
    <name type="scientific">Alicyclobacillus hesperidum</name>
    <dbReference type="NCBI Taxonomy" id="89784"/>
    <lineage>
        <taxon>Bacteria</taxon>
        <taxon>Bacillati</taxon>
        <taxon>Bacillota</taxon>
        <taxon>Bacilli</taxon>
        <taxon>Bacillales</taxon>
        <taxon>Alicyclobacillaceae</taxon>
        <taxon>Alicyclobacillus</taxon>
    </lineage>
</organism>
<dbReference type="GO" id="GO:0042597">
    <property type="term" value="C:periplasmic space"/>
    <property type="evidence" value="ECO:0007669"/>
    <property type="project" value="UniProtKB-ARBA"/>
</dbReference>
<gene>
    <name evidence="3" type="ORF">Heshes_26000</name>
</gene>
<dbReference type="CDD" id="cd08504">
    <property type="entry name" value="PBP2_OppA"/>
    <property type="match status" value="1"/>
</dbReference>
<feature type="domain" description="Solute-binding protein family 5" evidence="2">
    <location>
        <begin position="113"/>
        <end position="464"/>
    </location>
</feature>
<sequence>MLHTQRIAEERVVFVPRSRKKAAGLLVSAGVIAAGVVILVTRGDGDGGVPMTAQAAPAASVSAGPSVSDGVVRISAPTGTSLTSLDPSQWGAQILVDQGTIMEGLYGYNQKNEIVPKIAAGYKLSNNGLTWTFTLRKDARWSNGQPVTAQDFYYAYMRQMSPSNPNGQLWLSVLNVVKNSYAYHAGTVPASAVGLKVINNYTLQITTSAPHYILGDLAEAGSMPINEQVAKAHPTNWFLPQYFVSDAPYTVKSFQANGPLILVRNPKYVGHPGEVNFGSAKEIDVLPGTSVSVEDFMANKIDVTTIGSTSDLQYVKTHGQLQSEMHKAPDYGVTYLQYDNSAVPSPLNKPAVRQAIAMAIDRQPIVNDVLGGMGGITNTFSVPGWPTAKYEKGIPTNIAQAKQLLAKAGYPNGKGLPTIYLYAEVPSSSPQSVPVAEAVQEELQQNLGIQTKIVQLNATDWGNLTYGGPQQNIQPGYNVAVGGTNDLDPASLNLGGDQGVYWPGTYGYSNQFVQHVLPWYNTPYDPASIKKYGDPNNPNEGVKWSQWSALVKAAKADIAYLNKWTSQQPAQWRAIMDPPGSLSLTQQWDQIVNSWNQAKSATAKHAAYVQAWKFVAPYTEGSGGGGINTSSLDVQVYWDQNESADVKNWRMWQAEYQNSPSMFASASTAAKLMTQLIQQGYTIPLFYGETYYLERTGVTGAQPNPWSWGGFYQMQYLSAK</sequence>
<protein>
    <submittedName>
        <fullName evidence="3">Peptide ABC transporter substrate-binding protein</fullName>
    </submittedName>
</protein>
<dbReference type="PANTHER" id="PTHR30290:SF83">
    <property type="entry name" value="ABC TRANSPORTER SUBSTRATE-BINDING PROTEIN"/>
    <property type="match status" value="1"/>
</dbReference>
<proteinExistence type="predicted"/>
<keyword evidence="1" id="KW-0812">Transmembrane</keyword>
<dbReference type="GO" id="GO:1904680">
    <property type="term" value="F:peptide transmembrane transporter activity"/>
    <property type="evidence" value="ECO:0007669"/>
    <property type="project" value="TreeGrafter"/>
</dbReference>
<reference evidence="3" key="1">
    <citation type="submission" date="2023-02" db="EMBL/GenBank/DDBJ databases">
        <title>Proposal of a novel subspecies: Alicyclobacillus hesperidum subspecies aegle.</title>
        <authorList>
            <person name="Goto K."/>
            <person name="Fujii T."/>
            <person name="Yasui K."/>
            <person name="Mochida K."/>
            <person name="Kato-Tanaka Y."/>
            <person name="Morohoshi S."/>
            <person name="An S.Y."/>
            <person name="Kasai H."/>
            <person name="Yokota A."/>
        </authorList>
    </citation>
    <scope>NUCLEOTIDE SEQUENCE</scope>
    <source>
        <strain evidence="3">DSM 12766</strain>
    </source>
</reference>
<dbReference type="AlphaFoldDB" id="A0AA37X1V4"/>
<dbReference type="InterPro" id="IPR000914">
    <property type="entry name" value="SBP_5_dom"/>
</dbReference>
<dbReference type="GO" id="GO:0043190">
    <property type="term" value="C:ATP-binding cassette (ABC) transporter complex"/>
    <property type="evidence" value="ECO:0007669"/>
    <property type="project" value="InterPro"/>
</dbReference>
<dbReference type="InterPro" id="IPR039424">
    <property type="entry name" value="SBP_5"/>
</dbReference>
<comment type="caution">
    <text evidence="3">The sequence shown here is derived from an EMBL/GenBank/DDBJ whole genome shotgun (WGS) entry which is preliminary data.</text>
</comment>
<dbReference type="RefSeq" id="WP_284228077.1">
    <property type="nucleotide sequence ID" value="NZ_BSRA01000019.1"/>
</dbReference>
<name>A0AA37X1V4_9BACL</name>
<evidence type="ECO:0000313" key="3">
    <source>
        <dbReference type="EMBL" id="GLV14916.1"/>
    </source>
</evidence>
<dbReference type="Pfam" id="PF00496">
    <property type="entry name" value="SBP_bac_5"/>
    <property type="match status" value="1"/>
</dbReference>
<dbReference type="GO" id="GO:0015833">
    <property type="term" value="P:peptide transport"/>
    <property type="evidence" value="ECO:0007669"/>
    <property type="project" value="TreeGrafter"/>
</dbReference>
<dbReference type="EMBL" id="BSRA01000019">
    <property type="protein sequence ID" value="GLV14916.1"/>
    <property type="molecule type" value="Genomic_DNA"/>
</dbReference>
<evidence type="ECO:0000259" key="2">
    <source>
        <dbReference type="Pfam" id="PF00496"/>
    </source>
</evidence>
<evidence type="ECO:0000313" key="4">
    <source>
        <dbReference type="Proteomes" id="UP001157137"/>
    </source>
</evidence>
<dbReference type="Proteomes" id="UP001157137">
    <property type="component" value="Unassembled WGS sequence"/>
</dbReference>